<dbReference type="PANTHER" id="PTHR10622:SF12">
    <property type="entry name" value="HET DOMAIN-CONTAINING PROTEIN"/>
    <property type="match status" value="1"/>
</dbReference>
<accession>A0AA40BWI8</accession>
<dbReference type="EMBL" id="JAULSU010000005">
    <property type="protein sequence ID" value="KAK0616220.1"/>
    <property type="molecule type" value="Genomic_DNA"/>
</dbReference>
<name>A0AA40BWI8_9PEZI</name>
<protein>
    <submittedName>
        <fullName evidence="1">Uncharacterized protein</fullName>
    </submittedName>
</protein>
<organism evidence="1 2">
    <name type="scientific">Immersiella caudata</name>
    <dbReference type="NCBI Taxonomy" id="314043"/>
    <lineage>
        <taxon>Eukaryota</taxon>
        <taxon>Fungi</taxon>
        <taxon>Dikarya</taxon>
        <taxon>Ascomycota</taxon>
        <taxon>Pezizomycotina</taxon>
        <taxon>Sordariomycetes</taxon>
        <taxon>Sordariomycetidae</taxon>
        <taxon>Sordariales</taxon>
        <taxon>Lasiosphaeriaceae</taxon>
        <taxon>Immersiella</taxon>
    </lineage>
</organism>
<evidence type="ECO:0000313" key="2">
    <source>
        <dbReference type="Proteomes" id="UP001175000"/>
    </source>
</evidence>
<proteinExistence type="predicted"/>
<reference evidence="1" key="1">
    <citation type="submission" date="2023-06" db="EMBL/GenBank/DDBJ databases">
        <title>Genome-scale phylogeny and comparative genomics of the fungal order Sordariales.</title>
        <authorList>
            <consortium name="Lawrence Berkeley National Laboratory"/>
            <person name="Hensen N."/>
            <person name="Bonometti L."/>
            <person name="Westerberg I."/>
            <person name="Brannstrom I.O."/>
            <person name="Guillou S."/>
            <person name="Cros-Aarteil S."/>
            <person name="Calhoun S."/>
            <person name="Haridas S."/>
            <person name="Kuo A."/>
            <person name="Mondo S."/>
            <person name="Pangilinan J."/>
            <person name="Riley R."/>
            <person name="Labutti K."/>
            <person name="Andreopoulos B."/>
            <person name="Lipzen A."/>
            <person name="Chen C."/>
            <person name="Yanf M."/>
            <person name="Daum C."/>
            <person name="Ng V."/>
            <person name="Clum A."/>
            <person name="Steindorff A."/>
            <person name="Ohm R."/>
            <person name="Martin F."/>
            <person name="Silar P."/>
            <person name="Natvig D."/>
            <person name="Lalanne C."/>
            <person name="Gautier V."/>
            <person name="Ament-Velasquez S.L."/>
            <person name="Kruys A."/>
            <person name="Hutchinson M.I."/>
            <person name="Powell A.J."/>
            <person name="Barry K."/>
            <person name="Miller A.N."/>
            <person name="Grigoriev I.V."/>
            <person name="Debuchy R."/>
            <person name="Gladieux P."/>
            <person name="Thoren M.H."/>
            <person name="Johannesson H."/>
        </authorList>
    </citation>
    <scope>NUCLEOTIDE SEQUENCE</scope>
    <source>
        <strain evidence="1">CBS 606.72</strain>
    </source>
</reference>
<keyword evidence="2" id="KW-1185">Reference proteome</keyword>
<sequence>MPSIHLPTPSLVTPGLKRRCYSTTPRTTLGTQGRGDRLLRGGSSAWIRIGLDRHVCIDKSSSAELSEAINSMFHCYQNSEICYVFITDLCRVARSMIFAKAAGLSVAGPCKNLSPPKKWSSTTAIRITGDPEQNTHHYLGMLLASQTGFFLAPGIHDITPLRIECPGPPSEK</sequence>
<gene>
    <name evidence="1" type="ORF">B0T14DRAFT_588101</name>
</gene>
<dbReference type="AlphaFoldDB" id="A0AA40BWI8"/>
<evidence type="ECO:0000313" key="1">
    <source>
        <dbReference type="EMBL" id="KAK0616220.1"/>
    </source>
</evidence>
<comment type="caution">
    <text evidence="1">The sequence shown here is derived from an EMBL/GenBank/DDBJ whole genome shotgun (WGS) entry which is preliminary data.</text>
</comment>
<dbReference type="Proteomes" id="UP001175000">
    <property type="component" value="Unassembled WGS sequence"/>
</dbReference>
<dbReference type="PANTHER" id="PTHR10622">
    <property type="entry name" value="HET DOMAIN-CONTAINING PROTEIN"/>
    <property type="match status" value="1"/>
</dbReference>